<dbReference type="InterPro" id="IPR010985">
    <property type="entry name" value="Ribbon_hlx_hlx"/>
</dbReference>
<keyword evidence="3" id="KW-1185">Reference proteome</keyword>
<proteinExistence type="predicted"/>
<dbReference type="SUPFAM" id="SSF47598">
    <property type="entry name" value="Ribbon-helix-helix"/>
    <property type="match status" value="1"/>
</dbReference>
<name>A0A810L0X6_9ACTN</name>
<dbReference type="AlphaFoldDB" id="A0A810L0X6"/>
<evidence type="ECO:0000259" key="1">
    <source>
        <dbReference type="Pfam" id="PF01402"/>
    </source>
</evidence>
<feature type="domain" description="Ribbon-helix-helix protein CopG" evidence="1">
    <location>
        <begin position="2"/>
        <end position="40"/>
    </location>
</feature>
<dbReference type="Pfam" id="PF01402">
    <property type="entry name" value="RHH_1"/>
    <property type="match status" value="1"/>
</dbReference>
<accession>A0A810L0X6</accession>
<dbReference type="CDD" id="cd22231">
    <property type="entry name" value="RHH_NikR_HicB-like"/>
    <property type="match status" value="1"/>
</dbReference>
<evidence type="ECO:0000313" key="3">
    <source>
        <dbReference type="Proteomes" id="UP000680750"/>
    </source>
</evidence>
<organism evidence="2 3">
    <name type="scientific">Actinocatenispora sera</name>
    <dbReference type="NCBI Taxonomy" id="390989"/>
    <lineage>
        <taxon>Bacteria</taxon>
        <taxon>Bacillati</taxon>
        <taxon>Actinomycetota</taxon>
        <taxon>Actinomycetes</taxon>
        <taxon>Micromonosporales</taxon>
        <taxon>Micromonosporaceae</taxon>
        <taxon>Actinocatenispora</taxon>
    </lineage>
</organism>
<gene>
    <name evidence="2" type="ORF">Asera_31710</name>
</gene>
<protein>
    <recommendedName>
        <fullName evidence="1">Ribbon-helix-helix protein CopG domain-containing protein</fullName>
    </recommendedName>
</protein>
<dbReference type="InterPro" id="IPR002145">
    <property type="entry name" value="CopG"/>
</dbReference>
<evidence type="ECO:0000313" key="2">
    <source>
        <dbReference type="EMBL" id="BCJ29063.1"/>
    </source>
</evidence>
<dbReference type="GO" id="GO:0006355">
    <property type="term" value="P:regulation of DNA-templated transcription"/>
    <property type="evidence" value="ECO:0007669"/>
    <property type="project" value="InterPro"/>
</dbReference>
<dbReference type="EMBL" id="AP023354">
    <property type="protein sequence ID" value="BCJ29063.1"/>
    <property type="molecule type" value="Genomic_DNA"/>
</dbReference>
<sequence>MSVSLPDEDVAFIDEHAARTDAPGRSAVLHEAIRLLRDRELEDQYERAWDEWSTDADGWNATSADGLDAAR</sequence>
<reference evidence="2" key="1">
    <citation type="submission" date="2020-08" db="EMBL/GenBank/DDBJ databases">
        <title>Whole genome shotgun sequence of Actinocatenispora sera NBRC 101916.</title>
        <authorList>
            <person name="Komaki H."/>
            <person name="Tamura T."/>
        </authorList>
    </citation>
    <scope>NUCLEOTIDE SEQUENCE</scope>
    <source>
        <strain evidence="2">NBRC 101916</strain>
    </source>
</reference>
<dbReference type="Proteomes" id="UP000680750">
    <property type="component" value="Chromosome"/>
</dbReference>
<dbReference type="KEGG" id="aser:Asera_31710"/>